<sequence length="148" mass="17293">MSSTNISSTTLTTSFTTSTSEFSYFACQKSFKKQSGFSRHIHHCSNRNVYKCVFREVAGYQALSKIFNNPLWDKKFYDEKQQTYIILFDNPSRHLKNNPLAITTAETKRRKSKYTVILEKLLLNGKLNLKKMQRRITVKQVLYICIFG</sequence>
<dbReference type="Proteomes" id="UP000265703">
    <property type="component" value="Unassembled WGS sequence"/>
</dbReference>
<evidence type="ECO:0000313" key="2">
    <source>
        <dbReference type="Proteomes" id="UP000265703"/>
    </source>
</evidence>
<proteinExistence type="predicted"/>
<evidence type="ECO:0008006" key="3">
    <source>
        <dbReference type="Google" id="ProtNLM"/>
    </source>
</evidence>
<keyword evidence="2" id="KW-1185">Reference proteome</keyword>
<organism evidence="1 2">
    <name type="scientific">Glomus cerebriforme</name>
    <dbReference type="NCBI Taxonomy" id="658196"/>
    <lineage>
        <taxon>Eukaryota</taxon>
        <taxon>Fungi</taxon>
        <taxon>Fungi incertae sedis</taxon>
        <taxon>Mucoromycota</taxon>
        <taxon>Glomeromycotina</taxon>
        <taxon>Glomeromycetes</taxon>
        <taxon>Glomerales</taxon>
        <taxon>Glomeraceae</taxon>
        <taxon>Glomus</taxon>
    </lineage>
</organism>
<dbReference type="EMBL" id="QKYT01001212">
    <property type="protein sequence ID" value="RIA79623.1"/>
    <property type="molecule type" value="Genomic_DNA"/>
</dbReference>
<gene>
    <name evidence="1" type="ORF">C1645_840266</name>
</gene>
<dbReference type="OrthoDB" id="2491861at2759"/>
<name>A0A397RZM5_9GLOM</name>
<comment type="caution">
    <text evidence="1">The sequence shown here is derived from an EMBL/GenBank/DDBJ whole genome shotgun (WGS) entry which is preliminary data.</text>
</comment>
<evidence type="ECO:0000313" key="1">
    <source>
        <dbReference type="EMBL" id="RIA79623.1"/>
    </source>
</evidence>
<protein>
    <recommendedName>
        <fullName evidence="3">C2H2-type domain-containing protein</fullName>
    </recommendedName>
</protein>
<accession>A0A397RZM5</accession>
<reference evidence="1 2" key="1">
    <citation type="submission" date="2018-06" db="EMBL/GenBank/DDBJ databases">
        <title>Comparative genomics reveals the genomic features of Rhizophagus irregularis, R. cerebriforme, R. diaphanum and Gigaspora rosea, and their symbiotic lifestyle signature.</title>
        <authorList>
            <person name="Morin E."/>
            <person name="San Clemente H."/>
            <person name="Chen E.C.H."/>
            <person name="De La Providencia I."/>
            <person name="Hainaut M."/>
            <person name="Kuo A."/>
            <person name="Kohler A."/>
            <person name="Murat C."/>
            <person name="Tang N."/>
            <person name="Roy S."/>
            <person name="Loubradou J."/>
            <person name="Henrissat B."/>
            <person name="Grigoriev I.V."/>
            <person name="Corradi N."/>
            <person name="Roux C."/>
            <person name="Martin F.M."/>
        </authorList>
    </citation>
    <scope>NUCLEOTIDE SEQUENCE [LARGE SCALE GENOMIC DNA]</scope>
    <source>
        <strain evidence="1 2">DAOM 227022</strain>
    </source>
</reference>
<dbReference type="AlphaFoldDB" id="A0A397RZM5"/>